<accession>A0ABC8SA77</accession>
<dbReference type="EMBL" id="CAUOFW020002480">
    <property type="protein sequence ID" value="CAK9154025.1"/>
    <property type="molecule type" value="Genomic_DNA"/>
</dbReference>
<reference evidence="1 3" key="1">
    <citation type="submission" date="2024-02" db="EMBL/GenBank/DDBJ databases">
        <authorList>
            <person name="Vignale AGUSTIN F."/>
            <person name="Sosa J E."/>
            <person name="Modenutti C."/>
        </authorList>
    </citation>
    <scope>NUCLEOTIDE SEQUENCE [LARGE SCALE GENOMIC DNA]</scope>
</reference>
<dbReference type="Proteomes" id="UP001642360">
    <property type="component" value="Unassembled WGS sequence"/>
</dbReference>
<dbReference type="EMBL" id="CAUOFW020003335">
    <property type="protein sequence ID" value="CAK9159280.1"/>
    <property type="molecule type" value="Genomic_DNA"/>
</dbReference>
<evidence type="ECO:0000313" key="3">
    <source>
        <dbReference type="Proteomes" id="UP001642360"/>
    </source>
</evidence>
<gene>
    <name evidence="1" type="ORF">ILEXP_LOCUS22328</name>
    <name evidence="2" type="ORF">ILEXP_LOCUS27976</name>
</gene>
<comment type="caution">
    <text evidence="1">The sequence shown here is derived from an EMBL/GenBank/DDBJ whole genome shotgun (WGS) entry which is preliminary data.</text>
</comment>
<sequence length="64" mass="7132">MAMRISYAGQPSPTLVNDTTKDLPDLLDVDYCSTKDNYASSISVLISQETGKTQYFISLKRPSR</sequence>
<evidence type="ECO:0000313" key="2">
    <source>
        <dbReference type="EMBL" id="CAK9159280.1"/>
    </source>
</evidence>
<evidence type="ECO:0000313" key="1">
    <source>
        <dbReference type="EMBL" id="CAK9154025.1"/>
    </source>
</evidence>
<protein>
    <submittedName>
        <fullName evidence="1">Uncharacterized protein</fullName>
    </submittedName>
</protein>
<organism evidence="1 3">
    <name type="scientific">Ilex paraguariensis</name>
    <name type="common">yerba mate</name>
    <dbReference type="NCBI Taxonomy" id="185542"/>
    <lineage>
        <taxon>Eukaryota</taxon>
        <taxon>Viridiplantae</taxon>
        <taxon>Streptophyta</taxon>
        <taxon>Embryophyta</taxon>
        <taxon>Tracheophyta</taxon>
        <taxon>Spermatophyta</taxon>
        <taxon>Magnoliopsida</taxon>
        <taxon>eudicotyledons</taxon>
        <taxon>Gunneridae</taxon>
        <taxon>Pentapetalae</taxon>
        <taxon>asterids</taxon>
        <taxon>campanulids</taxon>
        <taxon>Aquifoliales</taxon>
        <taxon>Aquifoliaceae</taxon>
        <taxon>Ilex</taxon>
    </lineage>
</organism>
<keyword evidence="3" id="KW-1185">Reference proteome</keyword>
<name>A0ABC8SA77_9AQUA</name>
<proteinExistence type="predicted"/>
<dbReference type="AlphaFoldDB" id="A0ABC8SA77"/>